<dbReference type="InterPro" id="IPR010380">
    <property type="entry name" value="DUF975"/>
</dbReference>
<feature type="transmembrane region" description="Helical" evidence="1">
    <location>
        <begin position="91"/>
        <end position="114"/>
    </location>
</feature>
<sequence>MSKQLKLAARESLQGRWGFMALMMLLFLIIQGVPNGFASSPEEDFQFIDLIGMLLTVLTLPVAMGWSWLALSVARDEQTKVADLFEPYKMFLKAIGVSIVQMIFLGLWFLLFIIPGIIKSFSYMLTYYIIRDEPSIGILDAITRSRQMMDGHKKEAFFLVLSFIGWFLLGIITLGIGFLWIGPYFSVTIAKFYDRVRGEEVSMTDRRTVMMDENHGDSPFVSP</sequence>
<evidence type="ECO:0000313" key="2">
    <source>
        <dbReference type="EMBL" id="VWX35282.1"/>
    </source>
</evidence>
<protein>
    <recommendedName>
        <fullName evidence="4">Integral membrane protein</fullName>
    </recommendedName>
</protein>
<keyword evidence="1" id="KW-1133">Transmembrane helix</keyword>
<organism evidence="2 3">
    <name type="scientific">Exiguobacterium oxidotolerans</name>
    <dbReference type="NCBI Taxonomy" id="223958"/>
    <lineage>
        <taxon>Bacteria</taxon>
        <taxon>Bacillati</taxon>
        <taxon>Bacillota</taxon>
        <taxon>Bacilli</taxon>
        <taxon>Bacillales</taxon>
        <taxon>Bacillales Family XII. Incertae Sedis</taxon>
        <taxon>Exiguobacterium</taxon>
    </lineage>
</organism>
<keyword evidence="1" id="KW-0812">Transmembrane</keyword>
<dbReference type="EMBL" id="CABWKQ010000016">
    <property type="protein sequence ID" value="VWX35282.1"/>
    <property type="molecule type" value="Genomic_DNA"/>
</dbReference>
<proteinExistence type="predicted"/>
<feature type="transmembrane region" description="Helical" evidence="1">
    <location>
        <begin position="50"/>
        <end position="71"/>
    </location>
</feature>
<dbReference type="PANTHER" id="PTHR40076:SF1">
    <property type="entry name" value="MEMBRANE PROTEIN"/>
    <property type="match status" value="1"/>
</dbReference>
<feature type="transmembrane region" description="Helical" evidence="1">
    <location>
        <begin position="17"/>
        <end position="38"/>
    </location>
</feature>
<evidence type="ECO:0000313" key="3">
    <source>
        <dbReference type="Proteomes" id="UP000439752"/>
    </source>
</evidence>
<dbReference type="PANTHER" id="PTHR40076">
    <property type="entry name" value="MEMBRANE PROTEIN-RELATED"/>
    <property type="match status" value="1"/>
</dbReference>
<evidence type="ECO:0000256" key="1">
    <source>
        <dbReference type="SAM" id="Phobius"/>
    </source>
</evidence>
<gene>
    <name evidence="2" type="ORF">EXIGUO9Y_230061</name>
</gene>
<feature type="transmembrane region" description="Helical" evidence="1">
    <location>
        <begin position="156"/>
        <end position="181"/>
    </location>
</feature>
<evidence type="ECO:0008006" key="4">
    <source>
        <dbReference type="Google" id="ProtNLM"/>
    </source>
</evidence>
<dbReference type="AlphaFoldDB" id="A0A653I845"/>
<reference evidence="2 3" key="1">
    <citation type="submission" date="2019-10" db="EMBL/GenBank/DDBJ databases">
        <authorList>
            <person name="Karimi E."/>
        </authorList>
    </citation>
    <scope>NUCLEOTIDE SEQUENCE [LARGE SCALE GENOMIC DNA]</scope>
    <source>
        <strain evidence="2">Exiguobacterium sp. 9Y</strain>
    </source>
</reference>
<dbReference type="Pfam" id="PF06161">
    <property type="entry name" value="DUF975"/>
    <property type="match status" value="1"/>
</dbReference>
<accession>A0A653I845</accession>
<name>A0A653I845_9BACL</name>
<keyword evidence="1" id="KW-0472">Membrane</keyword>
<dbReference type="RefSeq" id="WP_159173205.1">
    <property type="nucleotide sequence ID" value="NZ_LR732312.1"/>
</dbReference>
<dbReference type="Proteomes" id="UP000439752">
    <property type="component" value="Unassembled WGS sequence"/>
</dbReference>
<keyword evidence="3" id="KW-1185">Reference proteome</keyword>